<sequence length="117" mass="12883">MSLNLSVAHLKAFILVITGSLSGLHNPSGPEPHNTCPPGVEPTNKIHHGDLFGPKRPSPKTQLNLSLHPSIQHSPLAIHSHSYQHKLLINPRSDTPKQSYSYFETKSTWKAETHTVA</sequence>
<feature type="region of interest" description="Disordered" evidence="1">
    <location>
        <begin position="26"/>
        <end position="60"/>
    </location>
</feature>
<feature type="chain" id="PRO_5040413477" evidence="2">
    <location>
        <begin position="24"/>
        <end position="117"/>
    </location>
</feature>
<comment type="caution">
    <text evidence="3">The sequence shown here is derived from an EMBL/GenBank/DDBJ whole genome shotgun (WGS) entry which is preliminary data.</text>
</comment>
<evidence type="ECO:0000313" key="3">
    <source>
        <dbReference type="EMBL" id="MBW0474652.1"/>
    </source>
</evidence>
<dbReference type="AlphaFoldDB" id="A0A9Q3C019"/>
<evidence type="ECO:0000256" key="2">
    <source>
        <dbReference type="SAM" id="SignalP"/>
    </source>
</evidence>
<gene>
    <name evidence="3" type="ORF">O181_014367</name>
</gene>
<reference evidence="3" key="1">
    <citation type="submission" date="2021-03" db="EMBL/GenBank/DDBJ databases">
        <title>Draft genome sequence of rust myrtle Austropuccinia psidii MF-1, a brazilian biotype.</title>
        <authorList>
            <person name="Quecine M.C."/>
            <person name="Pachon D.M.R."/>
            <person name="Bonatelli M.L."/>
            <person name="Correr F.H."/>
            <person name="Franceschini L.M."/>
            <person name="Leite T.F."/>
            <person name="Margarido G.R.A."/>
            <person name="Almeida C.A."/>
            <person name="Ferrarezi J.A."/>
            <person name="Labate C.A."/>
        </authorList>
    </citation>
    <scope>NUCLEOTIDE SEQUENCE</scope>
    <source>
        <strain evidence="3">MF-1</strain>
    </source>
</reference>
<accession>A0A9Q3C019</accession>
<organism evidence="3 4">
    <name type="scientific">Austropuccinia psidii MF-1</name>
    <dbReference type="NCBI Taxonomy" id="1389203"/>
    <lineage>
        <taxon>Eukaryota</taxon>
        <taxon>Fungi</taxon>
        <taxon>Dikarya</taxon>
        <taxon>Basidiomycota</taxon>
        <taxon>Pucciniomycotina</taxon>
        <taxon>Pucciniomycetes</taxon>
        <taxon>Pucciniales</taxon>
        <taxon>Sphaerophragmiaceae</taxon>
        <taxon>Austropuccinia</taxon>
    </lineage>
</organism>
<name>A0A9Q3C019_9BASI</name>
<protein>
    <submittedName>
        <fullName evidence="3">Uncharacterized protein</fullName>
    </submittedName>
</protein>
<dbReference type="EMBL" id="AVOT02003818">
    <property type="protein sequence ID" value="MBW0474652.1"/>
    <property type="molecule type" value="Genomic_DNA"/>
</dbReference>
<feature type="signal peptide" evidence="2">
    <location>
        <begin position="1"/>
        <end position="23"/>
    </location>
</feature>
<keyword evidence="4" id="KW-1185">Reference proteome</keyword>
<proteinExistence type="predicted"/>
<dbReference type="Proteomes" id="UP000765509">
    <property type="component" value="Unassembled WGS sequence"/>
</dbReference>
<keyword evidence="2" id="KW-0732">Signal</keyword>
<evidence type="ECO:0000313" key="4">
    <source>
        <dbReference type="Proteomes" id="UP000765509"/>
    </source>
</evidence>
<evidence type="ECO:0000256" key="1">
    <source>
        <dbReference type="SAM" id="MobiDB-lite"/>
    </source>
</evidence>